<evidence type="ECO:0000313" key="2">
    <source>
        <dbReference type="Proteomes" id="UP000078541"/>
    </source>
</evidence>
<proteinExistence type="predicted"/>
<accession>A0A195F9P9</accession>
<name>A0A195F9P9_9HYME</name>
<dbReference type="EMBL" id="KQ981727">
    <property type="protein sequence ID" value="KYN36937.1"/>
    <property type="molecule type" value="Genomic_DNA"/>
</dbReference>
<gene>
    <name evidence="1" type="ORF">ALC56_08728</name>
</gene>
<dbReference type="AlphaFoldDB" id="A0A195F9P9"/>
<keyword evidence="2" id="KW-1185">Reference proteome</keyword>
<organism evidence="1 2">
    <name type="scientific">Trachymyrmex septentrionalis</name>
    <dbReference type="NCBI Taxonomy" id="34720"/>
    <lineage>
        <taxon>Eukaryota</taxon>
        <taxon>Metazoa</taxon>
        <taxon>Ecdysozoa</taxon>
        <taxon>Arthropoda</taxon>
        <taxon>Hexapoda</taxon>
        <taxon>Insecta</taxon>
        <taxon>Pterygota</taxon>
        <taxon>Neoptera</taxon>
        <taxon>Endopterygota</taxon>
        <taxon>Hymenoptera</taxon>
        <taxon>Apocrita</taxon>
        <taxon>Aculeata</taxon>
        <taxon>Formicoidea</taxon>
        <taxon>Formicidae</taxon>
        <taxon>Myrmicinae</taxon>
        <taxon>Trachymyrmex</taxon>
    </lineage>
</organism>
<evidence type="ECO:0000313" key="1">
    <source>
        <dbReference type="EMBL" id="KYN36937.1"/>
    </source>
</evidence>
<protein>
    <submittedName>
        <fullName evidence="1">Uncharacterized protein</fullName>
    </submittedName>
</protein>
<sequence>MYNNGQVKKSTIQMNWSKGAVIKTPIFSKIKKGRMQNEKLPKYKQRGRLSNGNLPHACCRTSLAVLSDHKIMKKLLRDISNKLSILSDDNHPLRPHVHSILAPGYFKSPLIFELDEISATVFRRSFGISFTPPRQVS</sequence>
<reference evidence="1 2" key="1">
    <citation type="submission" date="2016-03" db="EMBL/GenBank/DDBJ databases">
        <title>Trachymyrmex septentrionalis WGS genome.</title>
        <authorList>
            <person name="Nygaard S."/>
            <person name="Hu H."/>
            <person name="Boomsma J."/>
            <person name="Zhang G."/>
        </authorList>
    </citation>
    <scope>NUCLEOTIDE SEQUENCE [LARGE SCALE GENOMIC DNA]</scope>
    <source>
        <strain evidence="1">Tsep2-gDNA-1</strain>
        <tissue evidence="1">Whole body</tissue>
    </source>
</reference>
<dbReference type="Proteomes" id="UP000078541">
    <property type="component" value="Unassembled WGS sequence"/>
</dbReference>